<keyword evidence="9" id="KW-0812">Transmembrane</keyword>
<evidence type="ECO:0000259" key="10">
    <source>
        <dbReference type="Pfam" id="PF10744"/>
    </source>
</evidence>
<dbReference type="VEuPathDB" id="FungiDB:JI435_143810"/>
<comment type="similarity">
    <text evidence="2 7">Belongs to the Mediator complex subunit 1 family.</text>
</comment>
<dbReference type="GeneID" id="5981492"/>
<comment type="subcellular location">
    <subcellularLocation>
        <location evidence="1 7">Nucleus</location>
    </subcellularLocation>
</comment>
<evidence type="ECO:0000256" key="4">
    <source>
        <dbReference type="ARBA" id="ARBA00023159"/>
    </source>
</evidence>
<evidence type="ECO:0000256" key="5">
    <source>
        <dbReference type="ARBA" id="ARBA00023163"/>
    </source>
</evidence>
<feature type="compositionally biased region" description="Basic and acidic residues" evidence="8">
    <location>
        <begin position="691"/>
        <end position="706"/>
    </location>
</feature>
<name>Q0U1J3_PHANO</name>
<protein>
    <recommendedName>
        <fullName evidence="7">Mediator of RNA polymerase II transcription subunit 1</fullName>
    </recommendedName>
    <alternativeName>
        <fullName evidence="7">Mediator complex subunit 1</fullName>
    </alternativeName>
</protein>
<feature type="domain" description="Mediator complex subunit Med1" evidence="10">
    <location>
        <begin position="487"/>
        <end position="927"/>
    </location>
</feature>
<dbReference type="InterPro" id="IPR019680">
    <property type="entry name" value="Mediator_Med1"/>
</dbReference>
<proteinExistence type="inferred from homology"/>
<reference evidence="12" key="1">
    <citation type="journal article" date="2007" name="Plant Cell">
        <title>Dothideomycete-plant interactions illuminated by genome sequencing and EST analysis of the wheat pathogen Stagonospora nodorum.</title>
        <authorList>
            <person name="Hane J.K."/>
            <person name="Lowe R.G."/>
            <person name="Solomon P.S."/>
            <person name="Tan K.C."/>
            <person name="Schoch C.L."/>
            <person name="Spatafora J.W."/>
            <person name="Crous P.W."/>
            <person name="Kodira C."/>
            <person name="Birren B.W."/>
            <person name="Galagan J.E."/>
            <person name="Torriani S.F."/>
            <person name="McDonald B.A."/>
            <person name="Oliver R.P."/>
        </authorList>
    </citation>
    <scope>NUCLEOTIDE SEQUENCE [LARGE SCALE GENOMIC DNA]</scope>
    <source>
        <strain evidence="12">SN15 / ATCC MYA-4574 / FGSC 10173</strain>
    </source>
</reference>
<dbReference type="AlphaFoldDB" id="Q0U1J3"/>
<evidence type="ECO:0000256" key="6">
    <source>
        <dbReference type="ARBA" id="ARBA00023242"/>
    </source>
</evidence>
<dbReference type="VEuPathDB" id="FungiDB:JI435_308960"/>
<evidence type="ECO:0000256" key="7">
    <source>
        <dbReference type="RuleBase" id="RU364059"/>
    </source>
</evidence>
<evidence type="ECO:0000256" key="9">
    <source>
        <dbReference type="SAM" id="Phobius"/>
    </source>
</evidence>
<keyword evidence="6 7" id="KW-0539">Nucleus</keyword>
<keyword evidence="9" id="KW-0472">Membrane</keyword>
<evidence type="ECO:0000256" key="8">
    <source>
        <dbReference type="SAM" id="MobiDB-lite"/>
    </source>
</evidence>
<dbReference type="EMBL" id="CH445355">
    <property type="protein sequence ID" value="EAT78252.2"/>
    <property type="molecule type" value="Genomic_DNA"/>
</dbReference>
<dbReference type="GO" id="GO:0016592">
    <property type="term" value="C:mediator complex"/>
    <property type="evidence" value="ECO:0007669"/>
    <property type="project" value="InterPro"/>
</dbReference>
<keyword evidence="4 7" id="KW-0010">Activator</keyword>
<gene>
    <name evidence="11" type="ORF">SNOG_14381</name>
</gene>
<dbReference type="GO" id="GO:0045944">
    <property type="term" value="P:positive regulation of transcription by RNA polymerase II"/>
    <property type="evidence" value="ECO:0007669"/>
    <property type="project" value="UniProtKB-ARBA"/>
</dbReference>
<accession>Q0U1J3</accession>
<sequence>MAVLNCSFVTDFQGPSVKCKTLAFNEIVQANLRGDGVYFPPVYSGGWTSARNSSSSTPGWYNPHENDTAPSQATNEGMLYQARTRPDTFFVSQHSLTNARPRLSGERLSYQRATEKLECQLYRSNYTVTTKYVDGLRKVYVVSTFTESLEALWGRDSWKYYPNASLSTAVIPKELNSTIQVINLFALVDGLVQALSGEYYNTTGIDVPGSRPSTSTKIRNGRSRSNQTMIADSVFNLARFALKPADPGFHPTASDLILDLTEARLNSALQNITLSVMYAFDRWHTTTNITQSSEYNIFSFSSRRRLIIPYVASLVLSLPFLCMGLMAMRANGEPGTDTASFMQALVAAAGSERLRSVLAGCREGAWDVPKSVREMRIGYGEPELRAQKKSPEPAAIMATPTASTNTPSKHLPTFSSPAPRSVPHTGNTNMLSYDSPAVLNMLHDPSSGMGGVGMGISMSGLGMSSLGMSSSAIGRADEAERSRRLQNILELVGGKPGRVSEEGLLALCKKLGVSAEKNPDIAHGWMLLIGDEAVCDITFNNDEIATVNLQTNLDGEQEDLQFGPTGSEILVRSLKPLPGQSKINVTLERFAGNLEKLLTLDKLSSPQNGGVSCYNAIAGVYTSLKKLFEHEKKMALAVMDANTPYRSHKAEREVLCKKSGRPRLNGGSCLGLSLEYWMDRRHLISPKKKAPQSEKGKEKMDIDSEHIPPYPEDNEPETNRMYSLTIECESSPSTLYNPIRISNAWISDAIEKPTDVSDANVTIDNILDNAPSIDWQDPKPTYLEPTAESMDINSTPGRLPNIRFVARFNPPLVVPLAVHMQLYQSVGLSERPEDFRATTFVGLALRPGEIDPGMMGAAGSTHEIRSTRSVLDSSGKSRKHAMSLYLPKIEYSRTLESLPFAHPKQLVAILPVLRQYAFTTSLLRDAFAPSTLSEEGEGEVQIDVNLTYTPPAPRLTFIIPHPSSTSLSPAQNPPFNTTNLLQSLLADSPSAPPLAVTLDIHANAEIMVREQNIVHVAREVDMDKAEEGELRVKRLGKGLDVCGDLGVWGEWLRREAARQQ</sequence>
<comment type="function">
    <text evidence="7">Component of the Mediator complex, a coactivator involved in the regulated transcription of nearly all RNA polymerase II-dependent genes. Mediator functions as a bridge to convey information from gene-specific regulatory proteins to the basal RNA polymerase II transcription machinery. Mediator is recruited to promoters by direct interactions with regulatory proteins and serves as a scaffold for the assembly of a functional preinitiation complex with RNA polymerase II and the general transcription factors.</text>
</comment>
<dbReference type="InParanoid" id="Q0U1J3"/>
<organism evidence="11 12">
    <name type="scientific">Phaeosphaeria nodorum (strain SN15 / ATCC MYA-4574 / FGSC 10173)</name>
    <name type="common">Glume blotch fungus</name>
    <name type="synonym">Parastagonospora nodorum</name>
    <dbReference type="NCBI Taxonomy" id="321614"/>
    <lineage>
        <taxon>Eukaryota</taxon>
        <taxon>Fungi</taxon>
        <taxon>Dikarya</taxon>
        <taxon>Ascomycota</taxon>
        <taxon>Pezizomycotina</taxon>
        <taxon>Dothideomycetes</taxon>
        <taxon>Pleosporomycetidae</taxon>
        <taxon>Pleosporales</taxon>
        <taxon>Pleosporineae</taxon>
        <taxon>Phaeosphaeriaceae</taxon>
        <taxon>Parastagonospora</taxon>
    </lineage>
</organism>
<feature type="transmembrane region" description="Helical" evidence="9">
    <location>
        <begin position="307"/>
        <end position="328"/>
    </location>
</feature>
<feature type="region of interest" description="Disordered" evidence="8">
    <location>
        <begin position="685"/>
        <end position="717"/>
    </location>
</feature>
<dbReference type="eggNOG" id="ENOG502RYK5">
    <property type="taxonomic scope" value="Eukaryota"/>
</dbReference>
<dbReference type="PANTHER" id="PTHR35041">
    <property type="entry name" value="MEDIATOR OF RNA POLYMERASE II TRANSCRIPTION SUBUNIT 1"/>
    <property type="match status" value="1"/>
</dbReference>
<keyword evidence="5 7" id="KW-0804">Transcription</keyword>
<dbReference type="Pfam" id="PF10744">
    <property type="entry name" value="Med1"/>
    <property type="match status" value="1"/>
</dbReference>
<dbReference type="Proteomes" id="UP000001055">
    <property type="component" value="Unassembled WGS sequence"/>
</dbReference>
<keyword evidence="9" id="KW-1133">Transmembrane helix</keyword>
<dbReference type="KEGG" id="pno:SNOG_14381"/>
<dbReference type="PANTHER" id="PTHR35041:SF4">
    <property type="entry name" value="MEDIATOR OF RNA POLYMERASE II TRANSCRIPTION SUBUNIT 1"/>
    <property type="match status" value="1"/>
</dbReference>
<evidence type="ECO:0000313" key="11">
    <source>
        <dbReference type="EMBL" id="EAT78252.2"/>
    </source>
</evidence>
<feature type="compositionally biased region" description="Polar residues" evidence="8">
    <location>
        <begin position="400"/>
        <end position="422"/>
    </location>
</feature>
<evidence type="ECO:0000256" key="3">
    <source>
        <dbReference type="ARBA" id="ARBA00023015"/>
    </source>
</evidence>
<keyword evidence="3 7" id="KW-0805">Transcription regulation</keyword>
<evidence type="ECO:0000313" key="12">
    <source>
        <dbReference type="Proteomes" id="UP000001055"/>
    </source>
</evidence>
<feature type="region of interest" description="Disordered" evidence="8">
    <location>
        <begin position="399"/>
        <end position="422"/>
    </location>
</feature>
<dbReference type="HOGENOM" id="CLU_289361_0_0_1"/>
<dbReference type="STRING" id="321614.Q0U1J3"/>
<dbReference type="GO" id="GO:0003712">
    <property type="term" value="F:transcription coregulator activity"/>
    <property type="evidence" value="ECO:0007669"/>
    <property type="project" value="InterPro"/>
</dbReference>
<evidence type="ECO:0000256" key="2">
    <source>
        <dbReference type="ARBA" id="ARBA00006210"/>
    </source>
</evidence>
<dbReference type="RefSeq" id="XP_001804568.1">
    <property type="nucleotide sequence ID" value="XM_001804516.1"/>
</dbReference>
<evidence type="ECO:0000256" key="1">
    <source>
        <dbReference type="ARBA" id="ARBA00004123"/>
    </source>
</evidence>